<dbReference type="Proteomes" id="UP000574390">
    <property type="component" value="Unassembled WGS sequence"/>
</dbReference>
<feature type="non-terminal residue" evidence="2">
    <location>
        <position position="154"/>
    </location>
</feature>
<feature type="region of interest" description="Disordered" evidence="1">
    <location>
        <begin position="1"/>
        <end position="29"/>
    </location>
</feature>
<sequence>PVAQSQQVHQSVTQDLLPSENDNQESALQEVIRPSVSHVSANLRHPQQGPIGDNEVNPELIRVLVEQVMYQLRQEQGSTSRSHPLLGLPQPLETTPARTGIVYDSLDSTANRHLQSTVQRPEAPRPTSHEADFPTMERGAPDLISGSDPALPHR</sequence>
<comment type="caution">
    <text evidence="2">The sequence shown here is derived from an EMBL/GenBank/DDBJ whole genome shotgun (WGS) entry which is preliminary data.</text>
</comment>
<feature type="compositionally biased region" description="Polar residues" evidence="1">
    <location>
        <begin position="1"/>
        <end position="27"/>
    </location>
</feature>
<name>A0A7J6NJN9_PEROL</name>
<reference evidence="2 3" key="1">
    <citation type="submission" date="2020-04" db="EMBL/GenBank/DDBJ databases">
        <title>Perkinsus olseni comparative genomics.</title>
        <authorList>
            <person name="Bogema D.R."/>
        </authorList>
    </citation>
    <scope>NUCLEOTIDE SEQUENCE [LARGE SCALE GENOMIC DNA]</scope>
    <source>
        <strain evidence="2">ATCC PRA-205</strain>
    </source>
</reference>
<feature type="region of interest" description="Disordered" evidence="1">
    <location>
        <begin position="74"/>
        <end position="154"/>
    </location>
</feature>
<proteinExistence type="predicted"/>
<evidence type="ECO:0000256" key="1">
    <source>
        <dbReference type="SAM" id="MobiDB-lite"/>
    </source>
</evidence>
<accession>A0A7J6NJN9</accession>
<feature type="non-terminal residue" evidence="2">
    <location>
        <position position="1"/>
    </location>
</feature>
<evidence type="ECO:0000313" key="3">
    <source>
        <dbReference type="Proteomes" id="UP000574390"/>
    </source>
</evidence>
<protein>
    <submittedName>
        <fullName evidence="2">Uncharacterized protein</fullName>
    </submittedName>
</protein>
<gene>
    <name evidence="2" type="ORF">FOZ62_022075</name>
</gene>
<dbReference type="AlphaFoldDB" id="A0A7J6NJN9"/>
<feature type="compositionally biased region" description="Polar residues" evidence="1">
    <location>
        <begin position="106"/>
        <end position="119"/>
    </location>
</feature>
<dbReference type="EMBL" id="JABANM010037262">
    <property type="protein sequence ID" value="KAF4683896.1"/>
    <property type="molecule type" value="Genomic_DNA"/>
</dbReference>
<evidence type="ECO:0000313" key="2">
    <source>
        <dbReference type="EMBL" id="KAF4683896.1"/>
    </source>
</evidence>
<organism evidence="2 3">
    <name type="scientific">Perkinsus olseni</name>
    <name type="common">Perkinsus atlanticus</name>
    <dbReference type="NCBI Taxonomy" id="32597"/>
    <lineage>
        <taxon>Eukaryota</taxon>
        <taxon>Sar</taxon>
        <taxon>Alveolata</taxon>
        <taxon>Perkinsozoa</taxon>
        <taxon>Perkinsea</taxon>
        <taxon>Perkinsida</taxon>
        <taxon>Perkinsidae</taxon>
        <taxon>Perkinsus</taxon>
    </lineage>
</organism>